<evidence type="ECO:0000256" key="1">
    <source>
        <dbReference type="ARBA" id="ARBA00002219"/>
    </source>
</evidence>
<protein>
    <recommendedName>
        <fullName evidence="9">Fucolectin tachylectin-4 pentraxin-1 domain-containing protein</fullName>
    </recommendedName>
</protein>
<dbReference type="GO" id="GO:0010185">
    <property type="term" value="P:regulation of cellular defense response"/>
    <property type="evidence" value="ECO:0007669"/>
    <property type="project" value="UniProtKB-ARBA"/>
</dbReference>
<name>A0AAV7V4H7_PLEWA</name>
<keyword evidence="6" id="KW-0106">Calcium</keyword>
<evidence type="ECO:0000256" key="8">
    <source>
        <dbReference type="SAM" id="SignalP"/>
    </source>
</evidence>
<evidence type="ECO:0000313" key="10">
    <source>
        <dbReference type="EMBL" id="KAJ1194903.1"/>
    </source>
</evidence>
<dbReference type="Pfam" id="PF22633">
    <property type="entry name" value="F5_F8_type_C_2"/>
    <property type="match status" value="1"/>
</dbReference>
<dbReference type="AlphaFoldDB" id="A0AAV7V4H7"/>
<dbReference type="InterPro" id="IPR051941">
    <property type="entry name" value="BG_Antigen-Binding_Lectin"/>
</dbReference>
<evidence type="ECO:0000256" key="3">
    <source>
        <dbReference type="ARBA" id="ARBA00011233"/>
    </source>
</evidence>
<keyword evidence="5" id="KW-0430">Lectin</keyword>
<feature type="chain" id="PRO_5043798617" description="Fucolectin tachylectin-4 pentraxin-1 domain-containing protein" evidence="8">
    <location>
        <begin position="20"/>
        <end position="177"/>
    </location>
</feature>
<evidence type="ECO:0000256" key="6">
    <source>
        <dbReference type="ARBA" id="ARBA00022837"/>
    </source>
</evidence>
<keyword evidence="7" id="KW-1015">Disulfide bond</keyword>
<feature type="signal peptide" evidence="8">
    <location>
        <begin position="1"/>
        <end position="19"/>
    </location>
</feature>
<evidence type="ECO:0000256" key="5">
    <source>
        <dbReference type="ARBA" id="ARBA00022734"/>
    </source>
</evidence>
<keyword evidence="8" id="KW-0732">Signal</keyword>
<keyword evidence="4" id="KW-0479">Metal-binding</keyword>
<dbReference type="PANTHER" id="PTHR45713:SF11">
    <property type="entry name" value="FUCOLECTIN TACHYLECTIN-4 PENTRAXIN-1 DOMAIN-CONTAINING PROTEIN"/>
    <property type="match status" value="1"/>
</dbReference>
<dbReference type="InterPro" id="IPR008979">
    <property type="entry name" value="Galactose-bd-like_sf"/>
</dbReference>
<proteinExistence type="inferred from homology"/>
<dbReference type="InterPro" id="IPR006585">
    <property type="entry name" value="FTP1"/>
</dbReference>
<comment type="similarity">
    <text evidence="2">Belongs to the fucolectin family.</text>
</comment>
<keyword evidence="11" id="KW-1185">Reference proteome</keyword>
<dbReference type="PANTHER" id="PTHR45713">
    <property type="entry name" value="FTP DOMAIN-CONTAINING PROTEIN"/>
    <property type="match status" value="1"/>
</dbReference>
<gene>
    <name evidence="10" type="ORF">NDU88_004188</name>
</gene>
<dbReference type="Gene3D" id="2.60.120.260">
    <property type="entry name" value="Galactose-binding domain-like"/>
    <property type="match status" value="1"/>
</dbReference>
<evidence type="ECO:0000256" key="4">
    <source>
        <dbReference type="ARBA" id="ARBA00022723"/>
    </source>
</evidence>
<accession>A0AAV7V4H7</accession>
<evidence type="ECO:0000259" key="9">
    <source>
        <dbReference type="SMART" id="SM00607"/>
    </source>
</evidence>
<dbReference type="SMART" id="SM00607">
    <property type="entry name" value="FTP"/>
    <property type="match status" value="1"/>
</dbReference>
<comment type="function">
    <text evidence="1">Acts as a defensive agent. Recognizes blood group fucosylated oligosaccharides including A, B, H and Lewis B-type antigens. Does not recognize Lewis A antigen and has low affinity for monovalent haptens.</text>
</comment>
<dbReference type="Proteomes" id="UP001066276">
    <property type="component" value="Chromosome 2_2"/>
</dbReference>
<evidence type="ECO:0000256" key="7">
    <source>
        <dbReference type="ARBA" id="ARBA00023157"/>
    </source>
</evidence>
<sequence length="177" mass="19366">MEFLAVLLFTISIFRGIWADPVCEPTPATEDLALKGTASQSSQYPYLGLPSYPLNTKRNGNYFEKYCSATNGDMNPWWKVDLGQSQPIGSVVVVNRADCCPERLRGAEVRVGDNENNNNPVCGTITNLGAGSVTTLCCKGMVGRYVSVVITGRREYLTLCGVEVYGVEPQKQPSVCW</sequence>
<feature type="domain" description="Fucolectin tachylectin-4 pentraxin-1" evidence="9">
    <location>
        <begin position="29"/>
        <end position="168"/>
    </location>
</feature>
<dbReference type="GO" id="GO:0046872">
    <property type="term" value="F:metal ion binding"/>
    <property type="evidence" value="ECO:0007669"/>
    <property type="project" value="UniProtKB-KW"/>
</dbReference>
<dbReference type="GO" id="GO:0001868">
    <property type="term" value="P:regulation of complement activation, lectin pathway"/>
    <property type="evidence" value="ECO:0007669"/>
    <property type="project" value="UniProtKB-ARBA"/>
</dbReference>
<dbReference type="EMBL" id="JANPWB010000004">
    <property type="protein sequence ID" value="KAJ1194903.1"/>
    <property type="molecule type" value="Genomic_DNA"/>
</dbReference>
<evidence type="ECO:0000313" key="11">
    <source>
        <dbReference type="Proteomes" id="UP001066276"/>
    </source>
</evidence>
<dbReference type="GO" id="GO:0042806">
    <property type="term" value="F:fucose binding"/>
    <property type="evidence" value="ECO:0007669"/>
    <property type="project" value="UniProtKB-ARBA"/>
</dbReference>
<reference evidence="10" key="1">
    <citation type="journal article" date="2022" name="bioRxiv">
        <title>Sequencing and chromosome-scale assembly of the giantPleurodeles waltlgenome.</title>
        <authorList>
            <person name="Brown T."/>
            <person name="Elewa A."/>
            <person name="Iarovenko S."/>
            <person name="Subramanian E."/>
            <person name="Araus A.J."/>
            <person name="Petzold A."/>
            <person name="Susuki M."/>
            <person name="Suzuki K.-i.T."/>
            <person name="Hayashi T."/>
            <person name="Toyoda A."/>
            <person name="Oliveira C."/>
            <person name="Osipova E."/>
            <person name="Leigh N.D."/>
            <person name="Simon A."/>
            <person name="Yun M.H."/>
        </authorList>
    </citation>
    <scope>NUCLEOTIDE SEQUENCE</scope>
    <source>
        <strain evidence="10">20211129_DDA</strain>
        <tissue evidence="10">Liver</tissue>
    </source>
</reference>
<dbReference type="SUPFAM" id="SSF49785">
    <property type="entry name" value="Galactose-binding domain-like"/>
    <property type="match status" value="1"/>
</dbReference>
<comment type="subunit">
    <text evidence="3">Homotrimer.</text>
</comment>
<comment type="caution">
    <text evidence="10">The sequence shown here is derived from an EMBL/GenBank/DDBJ whole genome shotgun (WGS) entry which is preliminary data.</text>
</comment>
<evidence type="ECO:0000256" key="2">
    <source>
        <dbReference type="ARBA" id="ARBA00010147"/>
    </source>
</evidence>
<organism evidence="10 11">
    <name type="scientific">Pleurodeles waltl</name>
    <name type="common">Iberian ribbed newt</name>
    <dbReference type="NCBI Taxonomy" id="8319"/>
    <lineage>
        <taxon>Eukaryota</taxon>
        <taxon>Metazoa</taxon>
        <taxon>Chordata</taxon>
        <taxon>Craniata</taxon>
        <taxon>Vertebrata</taxon>
        <taxon>Euteleostomi</taxon>
        <taxon>Amphibia</taxon>
        <taxon>Batrachia</taxon>
        <taxon>Caudata</taxon>
        <taxon>Salamandroidea</taxon>
        <taxon>Salamandridae</taxon>
        <taxon>Pleurodelinae</taxon>
        <taxon>Pleurodeles</taxon>
    </lineage>
</organism>